<dbReference type="InterPro" id="IPR021858">
    <property type="entry name" value="Fun_TF"/>
</dbReference>
<dbReference type="Proteomes" id="UP000800200">
    <property type="component" value="Unassembled WGS sequence"/>
</dbReference>
<evidence type="ECO:0000313" key="3">
    <source>
        <dbReference type="Proteomes" id="UP000800200"/>
    </source>
</evidence>
<dbReference type="AlphaFoldDB" id="A0A6A6EI33"/>
<dbReference type="OrthoDB" id="5386330at2759"/>
<organism evidence="2 3">
    <name type="scientific">Zopfia rhizophila CBS 207.26</name>
    <dbReference type="NCBI Taxonomy" id="1314779"/>
    <lineage>
        <taxon>Eukaryota</taxon>
        <taxon>Fungi</taxon>
        <taxon>Dikarya</taxon>
        <taxon>Ascomycota</taxon>
        <taxon>Pezizomycotina</taxon>
        <taxon>Dothideomycetes</taxon>
        <taxon>Dothideomycetes incertae sedis</taxon>
        <taxon>Zopfiaceae</taxon>
        <taxon>Zopfia</taxon>
    </lineage>
</organism>
<feature type="region of interest" description="Disordered" evidence="1">
    <location>
        <begin position="45"/>
        <end position="120"/>
    </location>
</feature>
<reference evidence="2" key="1">
    <citation type="journal article" date="2020" name="Stud. Mycol.">
        <title>101 Dothideomycetes genomes: a test case for predicting lifestyles and emergence of pathogens.</title>
        <authorList>
            <person name="Haridas S."/>
            <person name="Albert R."/>
            <person name="Binder M."/>
            <person name="Bloem J."/>
            <person name="Labutti K."/>
            <person name="Salamov A."/>
            <person name="Andreopoulos B."/>
            <person name="Baker S."/>
            <person name="Barry K."/>
            <person name="Bills G."/>
            <person name="Bluhm B."/>
            <person name="Cannon C."/>
            <person name="Castanera R."/>
            <person name="Culley D."/>
            <person name="Daum C."/>
            <person name="Ezra D."/>
            <person name="Gonzalez J."/>
            <person name="Henrissat B."/>
            <person name="Kuo A."/>
            <person name="Liang C."/>
            <person name="Lipzen A."/>
            <person name="Lutzoni F."/>
            <person name="Magnuson J."/>
            <person name="Mondo S."/>
            <person name="Nolan M."/>
            <person name="Ohm R."/>
            <person name="Pangilinan J."/>
            <person name="Park H.-J."/>
            <person name="Ramirez L."/>
            <person name="Alfaro M."/>
            <person name="Sun H."/>
            <person name="Tritt A."/>
            <person name="Yoshinaga Y."/>
            <person name="Zwiers L.-H."/>
            <person name="Turgeon B."/>
            <person name="Goodwin S."/>
            <person name="Spatafora J."/>
            <person name="Crous P."/>
            <person name="Grigoriev I."/>
        </authorList>
    </citation>
    <scope>NUCLEOTIDE SEQUENCE</scope>
    <source>
        <strain evidence="2">CBS 207.26</strain>
    </source>
</reference>
<protein>
    <recommendedName>
        <fullName evidence="4">Transcription factor domain-containing protein</fullName>
    </recommendedName>
</protein>
<evidence type="ECO:0000256" key="1">
    <source>
        <dbReference type="SAM" id="MobiDB-lite"/>
    </source>
</evidence>
<dbReference type="PANTHER" id="PTHR37540">
    <property type="entry name" value="TRANSCRIPTION FACTOR (ACR-2), PUTATIVE-RELATED-RELATED"/>
    <property type="match status" value="1"/>
</dbReference>
<dbReference type="EMBL" id="ML994617">
    <property type="protein sequence ID" value="KAF2191344.1"/>
    <property type="molecule type" value="Genomic_DNA"/>
</dbReference>
<gene>
    <name evidence="2" type="ORF">K469DRAFT_656147</name>
</gene>
<proteinExistence type="predicted"/>
<evidence type="ECO:0008006" key="4">
    <source>
        <dbReference type="Google" id="ProtNLM"/>
    </source>
</evidence>
<sequence>MDSNSHDSGQNSRSGKRQQTFMFIDSTTQGANMKPNKAVRSFVMHHARKSRPWSTKKAGQSSNTGRVAKTGPRRSSTQTQHRAGEISAAGTSLLKYEPSSKERNTQSTGSPVSNSSQPCVTPPSSPECACSLQNCQGESCGHAHALTRRDGFALGVLDPFDCLAVPTNAKTSALIDHFANIISPCLIPVDMHQSSKIATTDWLSNALRDTTSGAPFTYAVLTTSALHLQSLGVNNNIENILYYKARAISEINTNLSDPRTSIGDNNIAAVFMLLCLEESQLAPGRAHDDSEWNEMQRAIHLNGLRTMIQQRGGLSALSANRCLQVFILMHSIAHSIASFQRPYTTLLDGNGSPHKYDLPSYRSRPASGRILRQFRALNLDAGLLEIISNVVVFIGDIGAWFEDRCCPLDPLELQKHACLLMYRVFDWYSKEGVERNSLDQCICLGVLIFLVRTSQPHGHSYRAMILTAVRKLREALKKTNIFRWAKSPDLFLWTLTMGALAAQGSTEWGFFAQYCSVTFADAGFDEKTTTEELLQKMKKCLWIPSLLDKDVGKLWLQIGLTTNDETVDEEEEVEMVNLEVKDDDAVGMLTSNRFFSKKSIS</sequence>
<dbReference type="PANTHER" id="PTHR37540:SF5">
    <property type="entry name" value="TRANSCRIPTION FACTOR DOMAIN-CONTAINING PROTEIN"/>
    <property type="match status" value="1"/>
</dbReference>
<evidence type="ECO:0000313" key="2">
    <source>
        <dbReference type="EMBL" id="KAF2191344.1"/>
    </source>
</evidence>
<name>A0A6A6EI33_9PEZI</name>
<dbReference type="Pfam" id="PF11951">
    <property type="entry name" value="Fungal_trans_2"/>
    <property type="match status" value="1"/>
</dbReference>
<accession>A0A6A6EI33</accession>
<keyword evidence="3" id="KW-1185">Reference proteome</keyword>
<feature type="compositionally biased region" description="Polar residues" evidence="1">
    <location>
        <begin position="105"/>
        <end position="119"/>
    </location>
</feature>